<accession>A0A4T0J0M2</accession>
<keyword evidence="13" id="KW-0349">Heme</keyword>
<dbReference type="GO" id="GO:0005506">
    <property type="term" value="F:iron ion binding"/>
    <property type="evidence" value="ECO:0007669"/>
    <property type="project" value="TreeGrafter"/>
</dbReference>
<name>A0A4T0J0M2_WALIC</name>
<evidence type="ECO:0000256" key="7">
    <source>
        <dbReference type="ARBA" id="ARBA00022989"/>
    </source>
</evidence>
<keyword evidence="5 13" id="KW-0479">Metal-binding</keyword>
<evidence type="ECO:0000259" key="15">
    <source>
        <dbReference type="PROSITE" id="PS50255"/>
    </source>
</evidence>
<keyword evidence="9 13" id="KW-0408">Iron</keyword>
<dbReference type="PIRSF" id="PIRSF000345">
    <property type="entry name" value="OLE1"/>
    <property type="match status" value="1"/>
</dbReference>
<protein>
    <recommendedName>
        <fullName evidence="13">Acyl-CoA desaturase</fullName>
        <ecNumber evidence="13">1.14.19.1</ecNumber>
    </recommendedName>
</protein>
<keyword evidence="10 13" id="KW-0443">Lipid metabolism</keyword>
<evidence type="ECO:0000256" key="9">
    <source>
        <dbReference type="ARBA" id="ARBA00023004"/>
    </source>
</evidence>
<feature type="transmembrane region" description="Helical" evidence="14">
    <location>
        <begin position="164"/>
        <end position="184"/>
    </location>
</feature>
<keyword evidence="6 13" id="KW-0276">Fatty acid metabolism</keyword>
<dbReference type="Gene3D" id="3.10.120.10">
    <property type="entry name" value="Cytochrome b5-like heme/steroid binding domain"/>
    <property type="match status" value="1"/>
</dbReference>
<keyword evidence="12 13" id="KW-0275">Fatty acid biosynthesis</keyword>
<feature type="transmembrane region" description="Helical" evidence="14">
    <location>
        <begin position="21"/>
        <end position="41"/>
    </location>
</feature>
<dbReference type="GO" id="GO:0006636">
    <property type="term" value="P:unsaturated fatty acid biosynthetic process"/>
    <property type="evidence" value="ECO:0007669"/>
    <property type="project" value="UniProtKB-UniRule"/>
</dbReference>
<dbReference type="PROSITE" id="PS00476">
    <property type="entry name" value="FATTY_ACID_DESATUR_1"/>
    <property type="match status" value="1"/>
</dbReference>
<dbReference type="InterPro" id="IPR005804">
    <property type="entry name" value="FA_desaturase_dom"/>
</dbReference>
<feature type="transmembrane region" description="Helical" evidence="14">
    <location>
        <begin position="47"/>
        <end position="68"/>
    </location>
</feature>
<evidence type="ECO:0000256" key="10">
    <source>
        <dbReference type="ARBA" id="ARBA00023098"/>
    </source>
</evidence>
<feature type="domain" description="Cytochrome b5 heme-binding" evidence="15">
    <location>
        <begin position="337"/>
        <end position="414"/>
    </location>
</feature>
<evidence type="ECO:0000256" key="3">
    <source>
        <dbReference type="ARBA" id="ARBA00022516"/>
    </source>
</evidence>
<keyword evidence="4 14" id="KW-0812">Transmembrane</keyword>
<keyword evidence="13" id="KW-0249">Electron transport</keyword>
<evidence type="ECO:0000256" key="6">
    <source>
        <dbReference type="ARBA" id="ARBA00022832"/>
    </source>
</evidence>
<dbReference type="InterPro" id="IPR015876">
    <property type="entry name" value="Acyl-CoA_DS"/>
</dbReference>
<organism evidence="16 17">
    <name type="scientific">Wallemia ichthyophaga</name>
    <dbReference type="NCBI Taxonomy" id="245174"/>
    <lineage>
        <taxon>Eukaryota</taxon>
        <taxon>Fungi</taxon>
        <taxon>Dikarya</taxon>
        <taxon>Basidiomycota</taxon>
        <taxon>Wallemiomycotina</taxon>
        <taxon>Wallemiomycetes</taxon>
        <taxon>Wallemiales</taxon>
        <taxon>Wallemiaceae</taxon>
        <taxon>Wallemia</taxon>
    </lineage>
</organism>
<comment type="cofactor">
    <cofactor evidence="13">
        <name>Fe(2+)</name>
        <dbReference type="ChEBI" id="CHEBI:29033"/>
    </cofactor>
    <text evidence="13">Expected to bind 2 Fe(2+) ions per subunit.</text>
</comment>
<keyword evidence="11 14" id="KW-0472">Membrane</keyword>
<comment type="catalytic activity">
    <reaction evidence="13">
        <text>octadecanoyl-CoA + 2 Fe(II)-[cytochrome b5] + O2 + 2 H(+) = (9Z)-octadecenoyl-CoA + 2 Fe(III)-[cytochrome b5] + 2 H2O</text>
        <dbReference type="Rhea" id="RHEA:19721"/>
        <dbReference type="Rhea" id="RHEA-COMP:10438"/>
        <dbReference type="Rhea" id="RHEA-COMP:10439"/>
        <dbReference type="ChEBI" id="CHEBI:15377"/>
        <dbReference type="ChEBI" id="CHEBI:15378"/>
        <dbReference type="ChEBI" id="CHEBI:15379"/>
        <dbReference type="ChEBI" id="CHEBI:29033"/>
        <dbReference type="ChEBI" id="CHEBI:29034"/>
        <dbReference type="ChEBI" id="CHEBI:57387"/>
        <dbReference type="ChEBI" id="CHEBI:57394"/>
        <dbReference type="EC" id="1.14.19.1"/>
    </reaction>
</comment>
<dbReference type="SUPFAM" id="SSF55856">
    <property type="entry name" value="Cytochrome b5-like heme/steroid binding domain"/>
    <property type="match status" value="1"/>
</dbReference>
<gene>
    <name evidence="16" type="ORF">E3P86_00163</name>
</gene>
<dbReference type="EC" id="1.14.19.1" evidence="13"/>
<dbReference type="PROSITE" id="PS50255">
    <property type="entry name" value="CYTOCHROME_B5_2"/>
    <property type="match status" value="1"/>
</dbReference>
<keyword evidence="3 13" id="KW-0444">Lipid biosynthesis</keyword>
<evidence type="ECO:0000256" key="2">
    <source>
        <dbReference type="ARBA" id="ARBA00009295"/>
    </source>
</evidence>
<dbReference type="AlphaFoldDB" id="A0A4T0J0M2"/>
<evidence type="ECO:0000256" key="11">
    <source>
        <dbReference type="ARBA" id="ARBA00023136"/>
    </source>
</evidence>
<comment type="subcellular location">
    <subcellularLocation>
        <location evidence="1">Membrane</location>
        <topology evidence="1">Multi-pass membrane protein</topology>
    </subcellularLocation>
</comment>
<dbReference type="Pfam" id="PF00173">
    <property type="entry name" value="Cyt-b5"/>
    <property type="match status" value="1"/>
</dbReference>
<dbReference type="PANTHER" id="PTHR11351">
    <property type="entry name" value="ACYL-COA DESATURASE"/>
    <property type="match status" value="1"/>
</dbReference>
<keyword evidence="13" id="KW-0813">Transport</keyword>
<evidence type="ECO:0000256" key="1">
    <source>
        <dbReference type="ARBA" id="ARBA00004141"/>
    </source>
</evidence>
<dbReference type="InterPro" id="IPR001199">
    <property type="entry name" value="Cyt_B5-like_heme/steroid-bd"/>
</dbReference>
<keyword evidence="8 13" id="KW-0560">Oxidoreductase</keyword>
<dbReference type="CDD" id="cd03505">
    <property type="entry name" value="Delta9-FADS-like"/>
    <property type="match status" value="1"/>
</dbReference>
<evidence type="ECO:0000313" key="16">
    <source>
        <dbReference type="EMBL" id="TIB42908.1"/>
    </source>
</evidence>
<dbReference type="InterPro" id="IPR001522">
    <property type="entry name" value="FADS-1_CS"/>
</dbReference>
<dbReference type="Proteomes" id="UP000310689">
    <property type="component" value="Unassembled WGS sequence"/>
</dbReference>
<proteinExistence type="inferred from homology"/>
<evidence type="ECO:0000256" key="13">
    <source>
        <dbReference type="PIRNR" id="PIRNR000345"/>
    </source>
</evidence>
<dbReference type="GO" id="GO:0005789">
    <property type="term" value="C:endoplasmic reticulum membrane"/>
    <property type="evidence" value="ECO:0007669"/>
    <property type="project" value="TreeGrafter"/>
</dbReference>
<dbReference type="PANTHER" id="PTHR11351:SF31">
    <property type="entry name" value="DESATURASE 1, ISOFORM A-RELATED"/>
    <property type="match status" value="1"/>
</dbReference>
<feature type="transmembrane region" description="Helical" evidence="14">
    <location>
        <begin position="80"/>
        <end position="100"/>
    </location>
</feature>
<feature type="transmembrane region" description="Helical" evidence="14">
    <location>
        <begin position="190"/>
        <end position="212"/>
    </location>
</feature>
<comment type="caution">
    <text evidence="16">The sequence shown here is derived from an EMBL/GenBank/DDBJ whole genome shotgun (WGS) entry which is preliminary data.</text>
</comment>
<evidence type="ECO:0000256" key="5">
    <source>
        <dbReference type="ARBA" id="ARBA00022723"/>
    </source>
</evidence>
<sequence>MSSTATTPQRVPKDEIWWSNAIFFTGMHVAAVYGAVVLSPWRDLHTYTLALCVASWQLASFGITLGYHRLWSHKAYTARLPLRTALAFMGSLGFQGSIKWWVVRHRLHHRFTDDPVHDPYSAQLGLFWSHCGWIYYKRAYPRMKMIDKGDLESDPVVRFQHRHYIPIALTAGLLLPAVAARQWGDALGGFVWGGLVARLLIWHCTFMINSLAHYIGDQPYSEENSSRGTLFIALCTSGEGNHNFHHAFPHDYRNGPARGDWDPSAWVLHLLHALTNQIPYLHRITDTDYLKAKAGMLSLEASRLHERIPKENVARSESELPVWGAGEVRERARASGEHAGQGGKQLLLLIDGFIVDATPYADSHPGGRGILTEWSISATGKRIKDSTRAFDGLVNKHSKGAKETMRVYRVARYEE</sequence>
<dbReference type="EMBL" id="SPOI01000003">
    <property type="protein sequence ID" value="TIB42908.1"/>
    <property type="molecule type" value="Genomic_DNA"/>
</dbReference>
<evidence type="ECO:0000256" key="4">
    <source>
        <dbReference type="ARBA" id="ARBA00022692"/>
    </source>
</evidence>
<evidence type="ECO:0000313" key="17">
    <source>
        <dbReference type="Proteomes" id="UP000310689"/>
    </source>
</evidence>
<comment type="function">
    <text evidence="13">Stearoyl-CoA desaturase that utilizes O(2) and electrons from reduced cytochrome b5 to introduce the first double bond into saturated fatty acyl-CoA substrates.</text>
</comment>
<dbReference type="InterPro" id="IPR009160">
    <property type="entry name" value="Acyl-CoA_deSatase_haem/ster-bd"/>
</dbReference>
<keyword evidence="7 14" id="KW-1133">Transmembrane helix</keyword>
<evidence type="ECO:0000256" key="14">
    <source>
        <dbReference type="SAM" id="Phobius"/>
    </source>
</evidence>
<evidence type="ECO:0000256" key="12">
    <source>
        <dbReference type="ARBA" id="ARBA00023160"/>
    </source>
</evidence>
<dbReference type="InterPro" id="IPR036400">
    <property type="entry name" value="Cyt_B5-like_heme/steroid_sf"/>
</dbReference>
<dbReference type="PRINTS" id="PR00075">
    <property type="entry name" value="FACDDSATRASE"/>
</dbReference>
<comment type="similarity">
    <text evidence="2 13">Belongs to the fatty acid desaturase type 1 family.</text>
</comment>
<evidence type="ECO:0000256" key="8">
    <source>
        <dbReference type="ARBA" id="ARBA00023002"/>
    </source>
</evidence>
<reference evidence="16 17" key="1">
    <citation type="submission" date="2019-03" db="EMBL/GenBank/DDBJ databases">
        <title>Sequencing 23 genomes of Wallemia ichthyophaga.</title>
        <authorList>
            <person name="Gostincar C."/>
        </authorList>
    </citation>
    <scope>NUCLEOTIDE SEQUENCE [LARGE SCALE GENOMIC DNA]</scope>
    <source>
        <strain evidence="16 17">EXF-6200</strain>
    </source>
</reference>
<dbReference type="Pfam" id="PF00487">
    <property type="entry name" value="FA_desaturase"/>
    <property type="match status" value="1"/>
</dbReference>
<dbReference type="GO" id="GO:0004768">
    <property type="term" value="F:stearoyl-CoA 9-desaturase activity"/>
    <property type="evidence" value="ECO:0007669"/>
    <property type="project" value="UniProtKB-UniRule"/>
</dbReference>